<comment type="caution">
    <text evidence="1">The sequence shown here is derived from an EMBL/GenBank/DDBJ whole genome shotgun (WGS) entry which is preliminary data.</text>
</comment>
<organism evidence="1 2">
    <name type="scientific">Sphingomonas tagetis</name>
    <dbReference type="NCBI Taxonomy" id="2949092"/>
    <lineage>
        <taxon>Bacteria</taxon>
        <taxon>Pseudomonadati</taxon>
        <taxon>Pseudomonadota</taxon>
        <taxon>Alphaproteobacteria</taxon>
        <taxon>Sphingomonadales</taxon>
        <taxon>Sphingomonadaceae</taxon>
        <taxon>Sphingomonas</taxon>
    </lineage>
</organism>
<evidence type="ECO:0000313" key="1">
    <source>
        <dbReference type="EMBL" id="MCP3728877.1"/>
    </source>
</evidence>
<name>A0A9X2KJS2_9SPHN</name>
<evidence type="ECO:0000313" key="2">
    <source>
        <dbReference type="Proteomes" id="UP001139451"/>
    </source>
</evidence>
<accession>A0A9X2KJS2</accession>
<reference evidence="1" key="1">
    <citation type="submission" date="2022-05" db="EMBL/GenBank/DDBJ databases">
        <title>Sphingomonas sp. strain MG17 Genome sequencing and assembly.</title>
        <authorList>
            <person name="Kim I."/>
        </authorList>
    </citation>
    <scope>NUCLEOTIDE SEQUENCE</scope>
    <source>
        <strain evidence="1">MG17</strain>
    </source>
</reference>
<dbReference type="RefSeq" id="WP_254290813.1">
    <property type="nucleotide sequence ID" value="NZ_JAMLDX010000001.1"/>
</dbReference>
<gene>
    <name evidence="1" type="ORF">M9978_00395</name>
</gene>
<dbReference type="EMBL" id="JAMLDX010000001">
    <property type="protein sequence ID" value="MCP3728877.1"/>
    <property type="molecule type" value="Genomic_DNA"/>
</dbReference>
<protein>
    <submittedName>
        <fullName evidence="1">Uncharacterized protein</fullName>
    </submittedName>
</protein>
<keyword evidence="2" id="KW-1185">Reference proteome</keyword>
<sequence>MDRHGREPHQQAGIASAEEGTVMLDGPDGVAIALTPDAAEATAHSLIAAADEARGQTSQQTPRIPA</sequence>
<proteinExistence type="predicted"/>
<dbReference type="Proteomes" id="UP001139451">
    <property type="component" value="Unassembled WGS sequence"/>
</dbReference>
<dbReference type="AlphaFoldDB" id="A0A9X2KJS2"/>